<feature type="transmembrane region" description="Helical" evidence="1">
    <location>
        <begin position="65"/>
        <end position="85"/>
    </location>
</feature>
<feature type="transmembrane region" description="Helical" evidence="1">
    <location>
        <begin position="97"/>
        <end position="117"/>
    </location>
</feature>
<dbReference type="Proteomes" id="UP000038045">
    <property type="component" value="Unplaced"/>
</dbReference>
<keyword evidence="1" id="KW-0472">Membrane</keyword>
<protein>
    <submittedName>
        <fullName evidence="3">7TM_GPCR_Srx domain-containing protein</fullName>
    </submittedName>
</protein>
<evidence type="ECO:0000256" key="1">
    <source>
        <dbReference type="SAM" id="Phobius"/>
    </source>
</evidence>
<dbReference type="WBParaSite" id="PTRK_0000796250.1">
    <property type="protein sequence ID" value="PTRK_0000796250.1"/>
    <property type="gene ID" value="PTRK_0000796250"/>
</dbReference>
<accession>A0A0N4ZJ55</accession>
<reference evidence="3" key="1">
    <citation type="submission" date="2017-02" db="UniProtKB">
        <authorList>
            <consortium name="WormBaseParasite"/>
        </authorList>
    </citation>
    <scope>IDENTIFICATION</scope>
</reference>
<name>A0A0N4ZJ55_PARTI</name>
<organism evidence="2 3">
    <name type="scientific">Parastrongyloides trichosuri</name>
    <name type="common">Possum-specific nematode worm</name>
    <dbReference type="NCBI Taxonomy" id="131310"/>
    <lineage>
        <taxon>Eukaryota</taxon>
        <taxon>Metazoa</taxon>
        <taxon>Ecdysozoa</taxon>
        <taxon>Nematoda</taxon>
        <taxon>Chromadorea</taxon>
        <taxon>Rhabditida</taxon>
        <taxon>Tylenchina</taxon>
        <taxon>Panagrolaimomorpha</taxon>
        <taxon>Strongyloidoidea</taxon>
        <taxon>Strongyloididae</taxon>
        <taxon>Parastrongyloides</taxon>
    </lineage>
</organism>
<sequence>MSLSGVILPVNEIVYTNNANNTIREVGSFTRLFFNKIQRVSFFLISIERLVGTCAFLVYSSPVFYMLGLNFILIPWPIAVVWVEFQSEDIINDDTNNLINGVMLAVTILLFITSYLVNSQLRKFCLNIPLNQKYQLKENITLSIRLLAFLFVSSCAQLLCGTIASILSKKLVNHVSIFDYQMIYHTLIFDLLCLKVLENKKFIAFLLNPHKIGVDNNCLAINTIEKKMYFDYLTKSWQK</sequence>
<keyword evidence="1" id="KW-1133">Transmembrane helix</keyword>
<evidence type="ECO:0000313" key="2">
    <source>
        <dbReference type="Proteomes" id="UP000038045"/>
    </source>
</evidence>
<proteinExistence type="predicted"/>
<keyword evidence="2" id="KW-1185">Reference proteome</keyword>
<feature type="transmembrane region" description="Helical" evidence="1">
    <location>
        <begin position="146"/>
        <end position="167"/>
    </location>
</feature>
<keyword evidence="1" id="KW-0812">Transmembrane</keyword>
<evidence type="ECO:0000313" key="3">
    <source>
        <dbReference type="WBParaSite" id="PTRK_0000796250.1"/>
    </source>
</evidence>
<dbReference type="AlphaFoldDB" id="A0A0N4ZJ55"/>
<feature type="transmembrane region" description="Helical" evidence="1">
    <location>
        <begin position="40"/>
        <end position="59"/>
    </location>
</feature>